<organism evidence="2 3">
    <name type="scientific">Galerina marginata (strain CBS 339.88)</name>
    <dbReference type="NCBI Taxonomy" id="685588"/>
    <lineage>
        <taxon>Eukaryota</taxon>
        <taxon>Fungi</taxon>
        <taxon>Dikarya</taxon>
        <taxon>Basidiomycota</taxon>
        <taxon>Agaricomycotina</taxon>
        <taxon>Agaricomycetes</taxon>
        <taxon>Agaricomycetidae</taxon>
        <taxon>Agaricales</taxon>
        <taxon>Agaricineae</taxon>
        <taxon>Strophariaceae</taxon>
        <taxon>Galerina</taxon>
    </lineage>
</organism>
<evidence type="ECO:0000313" key="3">
    <source>
        <dbReference type="Proteomes" id="UP000027222"/>
    </source>
</evidence>
<evidence type="ECO:0000256" key="1">
    <source>
        <dbReference type="SAM" id="Phobius"/>
    </source>
</evidence>
<feature type="transmembrane region" description="Helical" evidence="1">
    <location>
        <begin position="197"/>
        <end position="216"/>
    </location>
</feature>
<keyword evidence="1" id="KW-0812">Transmembrane</keyword>
<keyword evidence="1" id="KW-0472">Membrane</keyword>
<proteinExistence type="predicted"/>
<gene>
    <name evidence="2" type="ORF">GALMADRAFT_719591</name>
</gene>
<name>A0A067TN81_GALM3</name>
<dbReference type="AlphaFoldDB" id="A0A067TN81"/>
<reference evidence="3" key="1">
    <citation type="journal article" date="2014" name="Proc. Natl. Acad. Sci. U.S.A.">
        <title>Extensive sampling of basidiomycete genomes demonstrates inadequacy of the white-rot/brown-rot paradigm for wood decay fungi.</title>
        <authorList>
            <person name="Riley R."/>
            <person name="Salamov A.A."/>
            <person name="Brown D.W."/>
            <person name="Nagy L.G."/>
            <person name="Floudas D."/>
            <person name="Held B.W."/>
            <person name="Levasseur A."/>
            <person name="Lombard V."/>
            <person name="Morin E."/>
            <person name="Otillar R."/>
            <person name="Lindquist E.A."/>
            <person name="Sun H."/>
            <person name="LaButti K.M."/>
            <person name="Schmutz J."/>
            <person name="Jabbour D."/>
            <person name="Luo H."/>
            <person name="Baker S.E."/>
            <person name="Pisabarro A.G."/>
            <person name="Walton J.D."/>
            <person name="Blanchette R.A."/>
            <person name="Henrissat B."/>
            <person name="Martin F."/>
            <person name="Cullen D."/>
            <person name="Hibbett D.S."/>
            <person name="Grigoriev I.V."/>
        </authorList>
    </citation>
    <scope>NUCLEOTIDE SEQUENCE [LARGE SCALE GENOMIC DNA]</scope>
    <source>
        <strain evidence="3">CBS 339.88</strain>
    </source>
</reference>
<keyword evidence="3" id="KW-1185">Reference proteome</keyword>
<keyword evidence="1" id="KW-1133">Transmembrane helix</keyword>
<accession>A0A067TN81</accession>
<sequence length="228" mass="25056">MIFWVVQAQLGYSKTPFHYPWKMETGRPSPELDARFNLDTSSSTSTSSADFSLVSSHCTYNEILFSPIDVFQRFFNVNINASSCGCHVSSIARSKLLSHSHQFLACAPLPPYSYHQTFLLLSASPPRRPPLSTSSWLGIDPTPCYSLGGTARAGPLEVGTFNIKPDLPPSADWSSSSSRYRHQAQDLREKAGSETSLAMWSCSSTCIVFVLVVVIIRARVTAALALGW</sequence>
<dbReference type="EMBL" id="KL142368">
    <property type="protein sequence ID" value="KDR84626.1"/>
    <property type="molecule type" value="Genomic_DNA"/>
</dbReference>
<dbReference type="HOGENOM" id="CLU_1214839_0_0_1"/>
<evidence type="ECO:0000313" key="2">
    <source>
        <dbReference type="EMBL" id="KDR84626.1"/>
    </source>
</evidence>
<protein>
    <submittedName>
        <fullName evidence="2">Uncharacterized protein</fullName>
    </submittedName>
</protein>
<dbReference type="Proteomes" id="UP000027222">
    <property type="component" value="Unassembled WGS sequence"/>
</dbReference>